<name>A0A0R3Q0F7_ANGCS</name>
<gene>
    <name evidence="1" type="ORF">ACOC_LOCUS12403</name>
</gene>
<dbReference type="EMBL" id="UYYA01005025">
    <property type="protein sequence ID" value="VDM63988.1"/>
    <property type="molecule type" value="Genomic_DNA"/>
</dbReference>
<sequence>MRLASTWIGDSNKSLRNDWYDAITEKFITAIGQTTEFCTPMNSLDLYVRRLDLKQFECLCEFVRKRYAGHIDVLRRKMGYLELTRFERSCITEYLTRQQTLKAKYTRNNNDFKEVNGVNS</sequence>
<reference evidence="1 2" key="2">
    <citation type="submission" date="2018-11" db="EMBL/GenBank/DDBJ databases">
        <authorList>
            <consortium name="Pathogen Informatics"/>
        </authorList>
    </citation>
    <scope>NUCLEOTIDE SEQUENCE [LARGE SCALE GENOMIC DNA]</scope>
    <source>
        <strain evidence="1 2">Costa Rica</strain>
    </source>
</reference>
<dbReference type="Proteomes" id="UP000267027">
    <property type="component" value="Unassembled WGS sequence"/>
</dbReference>
<reference evidence="3" key="1">
    <citation type="submission" date="2017-02" db="UniProtKB">
        <authorList>
            <consortium name="WormBaseParasite"/>
        </authorList>
    </citation>
    <scope>IDENTIFICATION</scope>
</reference>
<organism evidence="3">
    <name type="scientific">Angiostrongylus costaricensis</name>
    <name type="common">Nematode worm</name>
    <dbReference type="NCBI Taxonomy" id="334426"/>
    <lineage>
        <taxon>Eukaryota</taxon>
        <taxon>Metazoa</taxon>
        <taxon>Ecdysozoa</taxon>
        <taxon>Nematoda</taxon>
        <taxon>Chromadorea</taxon>
        <taxon>Rhabditida</taxon>
        <taxon>Rhabditina</taxon>
        <taxon>Rhabditomorpha</taxon>
        <taxon>Strongyloidea</taxon>
        <taxon>Metastrongylidae</taxon>
        <taxon>Angiostrongylus</taxon>
    </lineage>
</organism>
<dbReference type="OrthoDB" id="10529656at2759"/>
<evidence type="ECO:0000313" key="1">
    <source>
        <dbReference type="EMBL" id="VDM63988.1"/>
    </source>
</evidence>
<protein>
    <submittedName>
        <fullName evidence="1 3">Uncharacterized protein</fullName>
    </submittedName>
</protein>
<dbReference type="WBParaSite" id="ACOC_0001240201-mRNA-1">
    <property type="protein sequence ID" value="ACOC_0001240201-mRNA-1"/>
    <property type="gene ID" value="ACOC_0001240201"/>
</dbReference>
<accession>A0A0R3Q0F7</accession>
<proteinExistence type="predicted"/>
<evidence type="ECO:0000313" key="3">
    <source>
        <dbReference type="WBParaSite" id="ACOC_0001240201-mRNA-1"/>
    </source>
</evidence>
<keyword evidence="2" id="KW-1185">Reference proteome</keyword>
<dbReference type="AlphaFoldDB" id="A0A0R3Q0F7"/>
<evidence type="ECO:0000313" key="2">
    <source>
        <dbReference type="Proteomes" id="UP000267027"/>
    </source>
</evidence>